<keyword evidence="4" id="KW-0052">Apoplast</keyword>
<comment type="subunit">
    <text evidence="2 4">Homodimer.</text>
</comment>
<dbReference type="EMBL" id="JAJJMA010112278">
    <property type="protein sequence ID" value="MCL7031439.1"/>
    <property type="molecule type" value="Genomic_DNA"/>
</dbReference>
<reference evidence="5" key="1">
    <citation type="submission" date="2022-03" db="EMBL/GenBank/DDBJ databases">
        <title>A functionally conserved STORR gene fusion in Papaver species that diverged 16.8 million years ago.</title>
        <authorList>
            <person name="Catania T."/>
        </authorList>
    </citation>
    <scope>NUCLEOTIDE SEQUENCE</scope>
    <source>
        <strain evidence="5">S-191538</strain>
    </source>
</reference>
<dbReference type="AlphaFoldDB" id="A0AA41S8B8"/>
<proteinExistence type="inferred from homology"/>
<organism evidence="5 6">
    <name type="scientific">Papaver nudicaule</name>
    <name type="common">Iceland poppy</name>
    <dbReference type="NCBI Taxonomy" id="74823"/>
    <lineage>
        <taxon>Eukaryota</taxon>
        <taxon>Viridiplantae</taxon>
        <taxon>Streptophyta</taxon>
        <taxon>Embryophyta</taxon>
        <taxon>Tracheophyta</taxon>
        <taxon>Spermatophyta</taxon>
        <taxon>Magnoliopsida</taxon>
        <taxon>Ranunculales</taxon>
        <taxon>Papaveraceae</taxon>
        <taxon>Papaveroideae</taxon>
        <taxon>Papaver</taxon>
    </lineage>
</organism>
<evidence type="ECO:0000313" key="5">
    <source>
        <dbReference type="EMBL" id="MCL7031439.1"/>
    </source>
</evidence>
<feature type="chain" id="PRO_5041488932" description="Dirigent protein" evidence="4">
    <location>
        <begin position="30"/>
        <end position="195"/>
    </location>
</feature>
<comment type="function">
    <text evidence="4">Dirigent proteins impart stereoselectivity on the phenoxy radical-coupling reaction, yielding optically active lignans from two molecules of coniferyl alcohol in the biosynthesis of lignans, flavonolignans, and alkaloids and thus plays a central role in plant secondary metabolism.</text>
</comment>
<comment type="similarity">
    <text evidence="1 4">Belongs to the plant dirigent protein family.</text>
</comment>
<accession>A0AA41S8B8</accession>
<dbReference type="Gene3D" id="2.40.480.10">
    <property type="entry name" value="Allene oxide cyclase-like"/>
    <property type="match status" value="1"/>
</dbReference>
<dbReference type="GO" id="GO:0009699">
    <property type="term" value="P:phenylpropanoid biosynthetic process"/>
    <property type="evidence" value="ECO:0007669"/>
    <property type="project" value="UniProtKB-ARBA"/>
</dbReference>
<dbReference type="PANTHER" id="PTHR21495">
    <property type="entry name" value="NUCLEOPORIN-RELATED"/>
    <property type="match status" value="1"/>
</dbReference>
<comment type="caution">
    <text evidence="5">The sequence shown here is derived from an EMBL/GenBank/DDBJ whole genome shotgun (WGS) entry which is preliminary data.</text>
</comment>
<keyword evidence="4" id="KW-0732">Signal</keyword>
<protein>
    <recommendedName>
        <fullName evidence="4">Dirigent protein</fullName>
    </recommendedName>
</protein>
<evidence type="ECO:0000313" key="6">
    <source>
        <dbReference type="Proteomes" id="UP001177140"/>
    </source>
</evidence>
<name>A0AA41S8B8_PAPNU</name>
<feature type="signal peptide" evidence="4">
    <location>
        <begin position="1"/>
        <end position="29"/>
    </location>
</feature>
<dbReference type="InterPro" id="IPR004265">
    <property type="entry name" value="Dirigent"/>
</dbReference>
<dbReference type="Pfam" id="PF03018">
    <property type="entry name" value="Dirigent"/>
    <property type="match status" value="1"/>
</dbReference>
<keyword evidence="6" id="KW-1185">Reference proteome</keyword>
<evidence type="ECO:0000256" key="2">
    <source>
        <dbReference type="ARBA" id="ARBA00011738"/>
    </source>
</evidence>
<sequence>MARVHFKHSLSFAVFSIFVIFSVSKIAQAGKLFPALGDPVTLSLRKEKFSHFRVYCQSTSVDPNPTIVQVGGANLTQGSATRFGDIAVFDDALTQGPELTSKLLGRAQGFYASAGIHELAALTSANIVFTTGKYNGSTIAIMGRNPVFSQVREMPIVGGTGLLRFARGYVEARTHRFTIIPPQATFEYNLYVYHF</sequence>
<dbReference type="Proteomes" id="UP001177140">
    <property type="component" value="Unassembled WGS sequence"/>
</dbReference>
<keyword evidence="3 4" id="KW-0964">Secreted</keyword>
<gene>
    <name evidence="5" type="ORF">MKW94_000591</name>
</gene>
<dbReference type="InterPro" id="IPR044859">
    <property type="entry name" value="Allene_oxi_cyc_Dirigent"/>
</dbReference>
<evidence type="ECO:0000256" key="3">
    <source>
        <dbReference type="ARBA" id="ARBA00022525"/>
    </source>
</evidence>
<evidence type="ECO:0000256" key="1">
    <source>
        <dbReference type="ARBA" id="ARBA00010746"/>
    </source>
</evidence>
<dbReference type="GO" id="GO:0048046">
    <property type="term" value="C:apoplast"/>
    <property type="evidence" value="ECO:0007669"/>
    <property type="project" value="UniProtKB-SubCell"/>
</dbReference>
<evidence type="ECO:0000256" key="4">
    <source>
        <dbReference type="RuleBase" id="RU363099"/>
    </source>
</evidence>
<comment type="subcellular location">
    <subcellularLocation>
        <location evidence="4">Secreted</location>
        <location evidence="4">Extracellular space</location>
        <location evidence="4">Apoplast</location>
    </subcellularLocation>
</comment>